<gene>
    <name evidence="1" type="ORF">C7B82_21595</name>
</gene>
<keyword evidence="2" id="KW-1185">Reference proteome</keyword>
<dbReference type="EMBL" id="PVWK01000119">
    <property type="protein sequence ID" value="PSB25855.1"/>
    <property type="molecule type" value="Genomic_DNA"/>
</dbReference>
<dbReference type="Proteomes" id="UP000239576">
    <property type="component" value="Unassembled WGS sequence"/>
</dbReference>
<reference evidence="1 2" key="2">
    <citation type="submission" date="2018-03" db="EMBL/GenBank/DDBJ databases">
        <title>The ancient ancestry and fast evolution of plastids.</title>
        <authorList>
            <person name="Moore K.R."/>
            <person name="Magnabosco C."/>
            <person name="Momper L."/>
            <person name="Gold D.A."/>
            <person name="Bosak T."/>
            <person name="Fournier G.P."/>
        </authorList>
    </citation>
    <scope>NUCLEOTIDE SEQUENCE [LARGE SCALE GENOMIC DNA]</scope>
    <source>
        <strain evidence="1 2">ULC18</strain>
    </source>
</reference>
<sequence length="140" mass="15941">MNAAEQATSLERTSKIAAAANLFKTAFPDARSDLKPWVNDPDTQELIDPESIDIGFHFPGFSRLLQSRSLLLQIRFYEDRQTGEKRAIGAEIAGFDHRGKQWWLSTIENWTFEGNSYPTQEMGEKLKAFLRSVLELFSGQ</sequence>
<evidence type="ECO:0000313" key="2">
    <source>
        <dbReference type="Proteomes" id="UP000239576"/>
    </source>
</evidence>
<dbReference type="AlphaFoldDB" id="A0A2T1DZD0"/>
<name>A0A2T1DZD0_9CYAN</name>
<dbReference type="RefSeq" id="WP_106258506.1">
    <property type="nucleotide sequence ID" value="NZ_CAWNSW010000062.1"/>
</dbReference>
<proteinExistence type="predicted"/>
<protein>
    <submittedName>
        <fullName evidence="1">Uncharacterized protein</fullName>
    </submittedName>
</protein>
<dbReference type="OrthoDB" id="511517at2"/>
<comment type="caution">
    <text evidence="1">The sequence shown here is derived from an EMBL/GenBank/DDBJ whole genome shotgun (WGS) entry which is preliminary data.</text>
</comment>
<accession>A0A2T1DZD0</accession>
<organism evidence="1 2">
    <name type="scientific">Stenomitos frigidus ULC18</name>
    <dbReference type="NCBI Taxonomy" id="2107698"/>
    <lineage>
        <taxon>Bacteria</taxon>
        <taxon>Bacillati</taxon>
        <taxon>Cyanobacteriota</taxon>
        <taxon>Cyanophyceae</taxon>
        <taxon>Leptolyngbyales</taxon>
        <taxon>Leptolyngbyaceae</taxon>
        <taxon>Stenomitos</taxon>
    </lineage>
</organism>
<evidence type="ECO:0000313" key="1">
    <source>
        <dbReference type="EMBL" id="PSB25855.1"/>
    </source>
</evidence>
<reference evidence="2" key="1">
    <citation type="submission" date="2018-02" db="EMBL/GenBank/DDBJ databases">
        <authorList>
            <person name="Moore K."/>
            <person name="Momper L."/>
        </authorList>
    </citation>
    <scope>NUCLEOTIDE SEQUENCE [LARGE SCALE GENOMIC DNA]</scope>
    <source>
        <strain evidence="2">ULC18</strain>
    </source>
</reference>